<dbReference type="InterPro" id="IPR027291">
    <property type="entry name" value="Glyco_hydro_38_N_sf"/>
</dbReference>
<dbReference type="InterPro" id="IPR000602">
    <property type="entry name" value="Glyco_hydro_38_N"/>
</dbReference>
<dbReference type="AlphaFoldDB" id="A0A1B6FTS3"/>
<feature type="signal peptide" evidence="1">
    <location>
        <begin position="1"/>
        <end position="21"/>
    </location>
</feature>
<dbReference type="PANTHER" id="PTHR11607:SF3">
    <property type="entry name" value="LYSOSOMAL ALPHA-MANNOSIDASE"/>
    <property type="match status" value="1"/>
</dbReference>
<feature type="non-terminal residue" evidence="3">
    <location>
        <position position="333"/>
    </location>
</feature>
<dbReference type="PANTHER" id="PTHR11607">
    <property type="entry name" value="ALPHA-MANNOSIDASE"/>
    <property type="match status" value="1"/>
</dbReference>
<dbReference type="SUPFAM" id="SSF88713">
    <property type="entry name" value="Glycoside hydrolase/deacetylase"/>
    <property type="match status" value="1"/>
</dbReference>
<keyword evidence="1" id="KW-0732">Signal</keyword>
<dbReference type="InterPro" id="IPR050843">
    <property type="entry name" value="Glycosyl_Hydrlase_38"/>
</dbReference>
<dbReference type="GO" id="GO:0006013">
    <property type="term" value="P:mannose metabolic process"/>
    <property type="evidence" value="ECO:0007669"/>
    <property type="project" value="InterPro"/>
</dbReference>
<accession>A0A1B6FTS3</accession>
<dbReference type="Gene3D" id="3.20.110.10">
    <property type="entry name" value="Glycoside hydrolase 38, N terminal domain"/>
    <property type="match status" value="1"/>
</dbReference>
<evidence type="ECO:0000313" key="3">
    <source>
        <dbReference type="EMBL" id="JAS53617.1"/>
    </source>
</evidence>
<reference evidence="3" key="1">
    <citation type="submission" date="2015-11" db="EMBL/GenBank/DDBJ databases">
        <title>De novo transcriptome assembly of four potential Pierce s Disease insect vectors from Arizona vineyards.</title>
        <authorList>
            <person name="Tassone E.E."/>
        </authorList>
    </citation>
    <scope>NUCLEOTIDE SEQUENCE</scope>
</reference>
<feature type="chain" id="PRO_5008583193" description="Glycoside hydrolase family 38 N-terminal domain-containing protein" evidence="1">
    <location>
        <begin position="22"/>
        <end position="333"/>
    </location>
</feature>
<dbReference type="EMBL" id="GECZ01016152">
    <property type="protein sequence ID" value="JAS53617.1"/>
    <property type="molecule type" value="Transcribed_RNA"/>
</dbReference>
<dbReference type="GO" id="GO:0005764">
    <property type="term" value="C:lysosome"/>
    <property type="evidence" value="ECO:0007669"/>
    <property type="project" value="TreeGrafter"/>
</dbReference>
<gene>
    <name evidence="3" type="ORF">g.27983</name>
</gene>
<dbReference type="Pfam" id="PF01074">
    <property type="entry name" value="Glyco_hydro_38N"/>
    <property type="match status" value="1"/>
</dbReference>
<sequence length="333" mass="38500">MIVYSQVLVWVLLVITSSVFGKSVYENVNAQCGYSSCPEVKEGFINVHLIPHTHDDVGWLKTVDQYYFGSRSKIQLAGVQYILDSVVQELKHDPNKRFIYVETAYFWKWWQRQPDHERHIVKRLVANGQLEFIGGGWSMHDEATTHYQSIVDQFTWGFRKLNDTFGQCGVPRVGWQIDPFGHSRETASIMARLGFDGLLLGRIDYMDKATRMIHKQMEMIWEASPNLGREADLFTGALFNTYSAPPGFCFDILCSDEPIIDDKHSPDYNADKRAAEFERNIFRQMESYKSKKNLAITMGGDFTYQDAHYHLVNIDRLIRAVNDRQVTHNSNVH</sequence>
<name>A0A1B6FTS3_9HEMI</name>
<dbReference type="GO" id="GO:0004559">
    <property type="term" value="F:alpha-mannosidase activity"/>
    <property type="evidence" value="ECO:0007669"/>
    <property type="project" value="InterPro"/>
</dbReference>
<organism evidence="3">
    <name type="scientific">Cuerna arida</name>
    <dbReference type="NCBI Taxonomy" id="1464854"/>
    <lineage>
        <taxon>Eukaryota</taxon>
        <taxon>Metazoa</taxon>
        <taxon>Ecdysozoa</taxon>
        <taxon>Arthropoda</taxon>
        <taxon>Hexapoda</taxon>
        <taxon>Insecta</taxon>
        <taxon>Pterygota</taxon>
        <taxon>Neoptera</taxon>
        <taxon>Paraneoptera</taxon>
        <taxon>Hemiptera</taxon>
        <taxon>Auchenorrhyncha</taxon>
        <taxon>Membracoidea</taxon>
        <taxon>Cicadellidae</taxon>
        <taxon>Cicadellinae</taxon>
        <taxon>Proconiini</taxon>
        <taxon>Cuerna</taxon>
    </lineage>
</organism>
<proteinExistence type="predicted"/>
<evidence type="ECO:0000256" key="1">
    <source>
        <dbReference type="SAM" id="SignalP"/>
    </source>
</evidence>
<dbReference type="FunFam" id="3.20.110.10:FF:000001">
    <property type="entry name" value="Alpha-mannosidase"/>
    <property type="match status" value="1"/>
</dbReference>
<evidence type="ECO:0000259" key="2">
    <source>
        <dbReference type="Pfam" id="PF01074"/>
    </source>
</evidence>
<dbReference type="InterPro" id="IPR011330">
    <property type="entry name" value="Glyco_hydro/deAcase_b/a-brl"/>
</dbReference>
<dbReference type="CDD" id="cd10810">
    <property type="entry name" value="GH38N_AMII_LAM_like"/>
    <property type="match status" value="1"/>
</dbReference>
<protein>
    <recommendedName>
        <fullName evidence="2">Glycoside hydrolase family 38 N-terminal domain-containing protein</fullName>
    </recommendedName>
</protein>
<feature type="domain" description="Glycoside hydrolase family 38 N-terminal" evidence="2">
    <location>
        <begin position="46"/>
        <end position="325"/>
    </location>
</feature>